<gene>
    <name evidence="4" type="ORF">BDN71DRAFT_1501638</name>
</gene>
<dbReference type="InterPro" id="IPR027417">
    <property type="entry name" value="P-loop_NTPase"/>
</dbReference>
<dbReference type="Gene3D" id="3.40.50.300">
    <property type="entry name" value="P-loop containing nucleotide triphosphate hydrolases"/>
    <property type="match status" value="1"/>
</dbReference>
<dbReference type="SUPFAM" id="SSF52540">
    <property type="entry name" value="P-loop containing nucleoside triphosphate hydrolases"/>
    <property type="match status" value="1"/>
</dbReference>
<feature type="domain" description="ABC transporter" evidence="3">
    <location>
        <begin position="8"/>
        <end position="240"/>
    </location>
</feature>
<comment type="caution">
    <text evidence="4">The sequence shown here is derived from an EMBL/GenBank/DDBJ whole genome shotgun (WGS) entry which is preliminary data.</text>
</comment>
<accession>A0A9P6DBU3</accession>
<dbReference type="Pfam" id="PF00005">
    <property type="entry name" value="ABC_tran"/>
    <property type="match status" value="1"/>
</dbReference>
<dbReference type="GO" id="GO:0005524">
    <property type="term" value="F:ATP binding"/>
    <property type="evidence" value="ECO:0007669"/>
    <property type="project" value="UniProtKB-KW"/>
</dbReference>
<organism evidence="4 5">
    <name type="scientific">Pleurotus eryngii</name>
    <name type="common">Boletus of the steppes</name>
    <dbReference type="NCBI Taxonomy" id="5323"/>
    <lineage>
        <taxon>Eukaryota</taxon>
        <taxon>Fungi</taxon>
        <taxon>Dikarya</taxon>
        <taxon>Basidiomycota</taxon>
        <taxon>Agaricomycotina</taxon>
        <taxon>Agaricomycetes</taxon>
        <taxon>Agaricomycetidae</taxon>
        <taxon>Agaricales</taxon>
        <taxon>Pleurotineae</taxon>
        <taxon>Pleurotaceae</taxon>
        <taxon>Pleurotus</taxon>
    </lineage>
</organism>
<dbReference type="SMART" id="SM00382">
    <property type="entry name" value="AAA"/>
    <property type="match status" value="1"/>
</dbReference>
<dbReference type="InterPro" id="IPR017871">
    <property type="entry name" value="ABC_transporter-like_CS"/>
</dbReference>
<dbReference type="Proteomes" id="UP000807025">
    <property type="component" value="Unassembled WGS sequence"/>
</dbReference>
<keyword evidence="5" id="KW-1185">Reference proteome</keyword>
<evidence type="ECO:0000313" key="5">
    <source>
        <dbReference type="Proteomes" id="UP000807025"/>
    </source>
</evidence>
<dbReference type="PROSITE" id="PS00211">
    <property type="entry name" value="ABC_TRANSPORTER_1"/>
    <property type="match status" value="1"/>
</dbReference>
<dbReference type="OrthoDB" id="6593433at2759"/>
<evidence type="ECO:0000259" key="3">
    <source>
        <dbReference type="PROSITE" id="PS50893"/>
    </source>
</evidence>
<evidence type="ECO:0000256" key="1">
    <source>
        <dbReference type="ARBA" id="ARBA00022741"/>
    </source>
</evidence>
<reference evidence="4" key="1">
    <citation type="submission" date="2020-11" db="EMBL/GenBank/DDBJ databases">
        <authorList>
            <consortium name="DOE Joint Genome Institute"/>
            <person name="Ahrendt S."/>
            <person name="Riley R."/>
            <person name="Andreopoulos W."/>
            <person name="Labutti K."/>
            <person name="Pangilinan J."/>
            <person name="Ruiz-Duenas F.J."/>
            <person name="Barrasa J.M."/>
            <person name="Sanchez-Garcia M."/>
            <person name="Camarero S."/>
            <person name="Miyauchi S."/>
            <person name="Serrano A."/>
            <person name="Linde D."/>
            <person name="Babiker R."/>
            <person name="Drula E."/>
            <person name="Ayuso-Fernandez I."/>
            <person name="Pacheco R."/>
            <person name="Padilla G."/>
            <person name="Ferreira P."/>
            <person name="Barriuso J."/>
            <person name="Kellner H."/>
            <person name="Castanera R."/>
            <person name="Alfaro M."/>
            <person name="Ramirez L."/>
            <person name="Pisabarro A.G."/>
            <person name="Kuo A."/>
            <person name="Tritt A."/>
            <person name="Lipzen A."/>
            <person name="He G."/>
            <person name="Yan M."/>
            <person name="Ng V."/>
            <person name="Cullen D."/>
            <person name="Martin F."/>
            <person name="Rosso M.-N."/>
            <person name="Henrissat B."/>
            <person name="Hibbett D."/>
            <person name="Martinez A.T."/>
            <person name="Grigoriev I.V."/>
        </authorList>
    </citation>
    <scope>NUCLEOTIDE SEQUENCE</scope>
    <source>
        <strain evidence="4">ATCC 90797</strain>
    </source>
</reference>
<evidence type="ECO:0000313" key="4">
    <source>
        <dbReference type="EMBL" id="KAF9500856.1"/>
    </source>
</evidence>
<evidence type="ECO:0000256" key="2">
    <source>
        <dbReference type="ARBA" id="ARBA00022840"/>
    </source>
</evidence>
<dbReference type="PANTHER" id="PTHR43119:SF1">
    <property type="entry name" value="ABC TRANSPORTER DOMAIN-CONTAINING PROTEIN"/>
    <property type="match status" value="1"/>
</dbReference>
<protein>
    <submittedName>
        <fullName evidence="4">P-loop containing nucleoside triphosphate hydrolase protein</fullName>
    </submittedName>
</protein>
<name>A0A9P6DBU3_PLEER</name>
<dbReference type="GO" id="GO:0016887">
    <property type="term" value="F:ATP hydrolysis activity"/>
    <property type="evidence" value="ECO:0007669"/>
    <property type="project" value="InterPro"/>
</dbReference>
<keyword evidence="1" id="KW-0547">Nucleotide-binding</keyword>
<keyword evidence="4" id="KW-0378">Hydrolase</keyword>
<keyword evidence="2" id="KW-0067">ATP-binding</keyword>
<dbReference type="InterPro" id="IPR003593">
    <property type="entry name" value="AAA+_ATPase"/>
</dbReference>
<proteinExistence type="predicted"/>
<sequence length="240" mass="25905">MADTGTLLNVRGLSCIRDGQPILSDVSFVVNEGDVCVVQGKSGSGKSTLLKCLAHLTLYDGDIHYRGRTPKNIGIPQYRTRVLYVPQRPSLLPGTPHEFLQAIGSFSARKLSGTKKAVAQAQSDLEERAKGLAKAWGVDNGLWYRDWSSLSGGESQRIALAAGLGCDAAEVLLLDEPTSALDAETSLLVEKSLTGEVKSEEAEVKAIIWITHSEEQGGRVGTRFLQVQRGICSEERLPDV</sequence>
<dbReference type="PROSITE" id="PS50893">
    <property type="entry name" value="ABC_TRANSPORTER_2"/>
    <property type="match status" value="1"/>
</dbReference>
<dbReference type="AlphaFoldDB" id="A0A9P6DBU3"/>
<dbReference type="EMBL" id="MU154525">
    <property type="protein sequence ID" value="KAF9500856.1"/>
    <property type="molecule type" value="Genomic_DNA"/>
</dbReference>
<dbReference type="InterPro" id="IPR003439">
    <property type="entry name" value="ABC_transporter-like_ATP-bd"/>
</dbReference>
<dbReference type="PANTHER" id="PTHR43119">
    <property type="entry name" value="ABC TRANSPORT PROTEIN ATP-BINDING COMPONENT-RELATED"/>
    <property type="match status" value="1"/>
</dbReference>